<evidence type="ECO:0000256" key="3">
    <source>
        <dbReference type="PROSITE-ProRule" id="PRU00339"/>
    </source>
</evidence>
<organism evidence="6 7">
    <name type="scientific">Pollutimonas harenae</name>
    <dbReference type="NCBI Taxonomy" id="657015"/>
    <lineage>
        <taxon>Bacteria</taxon>
        <taxon>Pseudomonadati</taxon>
        <taxon>Pseudomonadota</taxon>
        <taxon>Betaproteobacteria</taxon>
        <taxon>Burkholderiales</taxon>
        <taxon>Alcaligenaceae</taxon>
        <taxon>Pollutimonas</taxon>
    </lineage>
</organism>
<sequence length="592" mass="65434">MKLSIPLLLAVVASLSASWSVPAQAVTDDLEYQQAERIRLQAGELPSVKLTADILYRVVAAELSATRGDYDMASQTMLDLARDTFDPRLAKRAFQFSMVARDLSRALASARLWAVLSPQDPEAVASSLALSASNGQTAGLASTLKARIEKADNKEQAVGQAAAIVSKMADKRLAFEVMEQALPESAQELAVAHLALADAAWAALDAGRALSEAQKAQALEPDSEDAAQRVLEYGLKVDSDKAIRQTRSYLAKHPDRRRLQLMLVNRLVERREYQVALDQVAAMRRHAPEDFDLLYTEAEVNIRAGKLDVAKGLLNDYINVQTQRRQAINDKASSAIADASDARLLLVQIAEKENRLDDAIAQLDLIDDSSLRYQAEVHKAVLQARQGDLTKAKATIDALKPQDDHERTVAALTLASIYREAGRTDAAVDVLTKADQAIPGSAEIKYDLAMLQERQGNIEGFETLMKKVIEIDPDNANAYNALGYTYADQNRLLDEAEDLLERALDLDPDNPYILDSVGWYLFRVGDYEAAIEYLKRSYRQLPSADVAAHLGEVLWVSQRRAEARDLWKEGLEREPDNETLLKTLERLGVSLK</sequence>
<feature type="signal peptide" evidence="5">
    <location>
        <begin position="1"/>
        <end position="25"/>
    </location>
</feature>
<dbReference type="PROSITE" id="PS50293">
    <property type="entry name" value="TPR_REGION"/>
    <property type="match status" value="1"/>
</dbReference>
<evidence type="ECO:0000256" key="2">
    <source>
        <dbReference type="ARBA" id="ARBA00022803"/>
    </source>
</evidence>
<dbReference type="AlphaFoldDB" id="A0A853H1Q3"/>
<keyword evidence="7" id="KW-1185">Reference proteome</keyword>
<dbReference type="PROSITE" id="PS50005">
    <property type="entry name" value="TPR"/>
    <property type="match status" value="1"/>
</dbReference>
<evidence type="ECO:0000256" key="4">
    <source>
        <dbReference type="SAM" id="Coils"/>
    </source>
</evidence>
<evidence type="ECO:0000313" key="6">
    <source>
        <dbReference type="EMBL" id="NYT86886.1"/>
    </source>
</evidence>
<reference evidence="6 7" key="1">
    <citation type="submission" date="2020-07" db="EMBL/GenBank/DDBJ databases">
        <title>Taxonomic revisions and descriptions of new bacterial species based on genomic comparisons in the high-G+C-content subgroup of the family Alcaligenaceae.</title>
        <authorList>
            <person name="Szabo A."/>
            <person name="Felfoldi T."/>
        </authorList>
    </citation>
    <scope>NUCLEOTIDE SEQUENCE [LARGE SCALE GENOMIC DNA]</scope>
    <source>
        <strain evidence="6 7">DSM 25667</strain>
    </source>
</reference>
<feature type="coiled-coil region" evidence="4">
    <location>
        <begin position="342"/>
        <end position="369"/>
    </location>
</feature>
<dbReference type="SUPFAM" id="SSF48452">
    <property type="entry name" value="TPR-like"/>
    <property type="match status" value="2"/>
</dbReference>
<keyword evidence="4" id="KW-0175">Coiled coil</keyword>
<dbReference type="Proteomes" id="UP000554144">
    <property type="component" value="Unassembled WGS sequence"/>
</dbReference>
<name>A0A853H1Q3_9BURK</name>
<dbReference type="OrthoDB" id="9766710at2"/>
<keyword evidence="2 3" id="KW-0802">TPR repeat</keyword>
<proteinExistence type="predicted"/>
<protein>
    <submittedName>
        <fullName evidence="6">Tetratricopeptide repeat protein</fullName>
    </submittedName>
</protein>
<dbReference type="EMBL" id="JACCEV010000005">
    <property type="protein sequence ID" value="NYT86886.1"/>
    <property type="molecule type" value="Genomic_DNA"/>
</dbReference>
<dbReference type="SMART" id="SM00028">
    <property type="entry name" value="TPR"/>
    <property type="match status" value="5"/>
</dbReference>
<dbReference type="Pfam" id="PF14559">
    <property type="entry name" value="TPR_19"/>
    <property type="match status" value="1"/>
</dbReference>
<gene>
    <name evidence="6" type="ORF">H0A62_14880</name>
</gene>
<keyword evidence="1" id="KW-0677">Repeat</keyword>
<feature type="repeat" description="TPR" evidence="3">
    <location>
        <begin position="511"/>
        <end position="544"/>
    </location>
</feature>
<comment type="caution">
    <text evidence="6">The sequence shown here is derived from an EMBL/GenBank/DDBJ whole genome shotgun (WGS) entry which is preliminary data.</text>
</comment>
<evidence type="ECO:0000256" key="5">
    <source>
        <dbReference type="SAM" id="SignalP"/>
    </source>
</evidence>
<feature type="chain" id="PRO_5033051678" evidence="5">
    <location>
        <begin position="26"/>
        <end position="592"/>
    </location>
</feature>
<dbReference type="PANTHER" id="PTHR45586:SF1">
    <property type="entry name" value="LIPOPOLYSACCHARIDE ASSEMBLY PROTEIN B"/>
    <property type="match status" value="1"/>
</dbReference>
<keyword evidence="5" id="KW-0732">Signal</keyword>
<dbReference type="InterPro" id="IPR019734">
    <property type="entry name" value="TPR_rpt"/>
</dbReference>
<dbReference type="Gene3D" id="1.25.40.10">
    <property type="entry name" value="Tetratricopeptide repeat domain"/>
    <property type="match status" value="2"/>
</dbReference>
<dbReference type="InterPro" id="IPR051012">
    <property type="entry name" value="CellSynth/LPSAsmb/PSIAsmb"/>
</dbReference>
<dbReference type="PANTHER" id="PTHR45586">
    <property type="entry name" value="TPR REPEAT-CONTAINING PROTEIN PA4667"/>
    <property type="match status" value="1"/>
</dbReference>
<evidence type="ECO:0000313" key="7">
    <source>
        <dbReference type="Proteomes" id="UP000554144"/>
    </source>
</evidence>
<dbReference type="RefSeq" id="WP_130040523.1">
    <property type="nucleotide sequence ID" value="NZ_JACCEV010000005.1"/>
</dbReference>
<dbReference type="InterPro" id="IPR011990">
    <property type="entry name" value="TPR-like_helical_dom_sf"/>
</dbReference>
<accession>A0A853H1Q3</accession>
<dbReference type="Pfam" id="PF13432">
    <property type="entry name" value="TPR_16"/>
    <property type="match status" value="1"/>
</dbReference>
<evidence type="ECO:0000256" key="1">
    <source>
        <dbReference type="ARBA" id="ARBA00022737"/>
    </source>
</evidence>